<accession>A0A4C3BKE4</accession>
<organism evidence="1 2">
    <name type="scientific">Escherichia coli</name>
    <dbReference type="NCBI Taxonomy" id="562"/>
    <lineage>
        <taxon>Bacteria</taxon>
        <taxon>Pseudomonadati</taxon>
        <taxon>Pseudomonadota</taxon>
        <taxon>Gammaproteobacteria</taxon>
        <taxon>Enterobacterales</taxon>
        <taxon>Enterobacteriaceae</taxon>
        <taxon>Escherichia</taxon>
    </lineage>
</organism>
<name>A0A4C3BKE4_ECOLX</name>
<dbReference type="AlphaFoldDB" id="A0A4C3BKE4"/>
<gene>
    <name evidence="1" type="ORF">ExPECSC038_04231</name>
</gene>
<sequence length="36" mass="4124">MITGCGNDKDKFQCEAYLYPHPLIILDLEEHFAIQG</sequence>
<proteinExistence type="predicted"/>
<dbReference type="EMBL" id="BFIH01000074">
    <property type="protein sequence ID" value="GCO42511.1"/>
    <property type="molecule type" value="Genomic_DNA"/>
</dbReference>
<protein>
    <submittedName>
        <fullName evidence="1">Uncharacterized protein</fullName>
    </submittedName>
</protein>
<comment type="caution">
    <text evidence="1">The sequence shown here is derived from an EMBL/GenBank/DDBJ whole genome shotgun (WGS) entry which is preliminary data.</text>
</comment>
<evidence type="ECO:0000313" key="1">
    <source>
        <dbReference type="EMBL" id="GCO42511.1"/>
    </source>
</evidence>
<evidence type="ECO:0000313" key="2">
    <source>
        <dbReference type="Proteomes" id="UP000300926"/>
    </source>
</evidence>
<reference evidence="1 2" key="1">
    <citation type="submission" date="2018-04" db="EMBL/GenBank/DDBJ databases">
        <title>Large scale genomics of bovine and human commensal E. coli to reveal the emerging process of EHEC.</title>
        <authorList>
            <person name="Arimizu Y."/>
            <person name="Ogura Y."/>
        </authorList>
    </citation>
    <scope>NUCLEOTIDE SEQUENCE [LARGE SCALE GENOMIC DNA]</scope>
    <source>
        <strain evidence="1 2">ECSC038</strain>
    </source>
</reference>
<dbReference type="Proteomes" id="UP000300926">
    <property type="component" value="Unassembled WGS sequence"/>
</dbReference>